<organism evidence="1 2">
    <name type="scientific">Spraguea lophii (strain 42_110)</name>
    <name type="common">Microsporidian parasite</name>
    <dbReference type="NCBI Taxonomy" id="1358809"/>
    <lineage>
        <taxon>Eukaryota</taxon>
        <taxon>Fungi</taxon>
        <taxon>Fungi incertae sedis</taxon>
        <taxon>Microsporidia</taxon>
        <taxon>Spragueidae</taxon>
        <taxon>Spraguea</taxon>
    </lineage>
</organism>
<comment type="caution">
    <text evidence="1">The sequence shown here is derived from an EMBL/GenBank/DDBJ whole genome shotgun (WGS) entry which is preliminary data.</text>
</comment>
<gene>
    <name evidence="1" type="ORF">SLOPH_931</name>
</gene>
<proteinExistence type="predicted"/>
<protein>
    <submittedName>
        <fullName evidence="1">Uncharacterized protein</fullName>
    </submittedName>
</protein>
<dbReference type="HOGENOM" id="CLU_951765_0_0_1"/>
<dbReference type="InParanoid" id="S7W814"/>
<dbReference type="EMBL" id="ATCN01000446">
    <property type="protein sequence ID" value="EPR79010.1"/>
    <property type="molecule type" value="Genomic_DNA"/>
</dbReference>
<dbReference type="AlphaFoldDB" id="S7W814"/>
<accession>S7W814</accession>
<evidence type="ECO:0000313" key="2">
    <source>
        <dbReference type="Proteomes" id="UP000014978"/>
    </source>
</evidence>
<dbReference type="Proteomes" id="UP000014978">
    <property type="component" value="Unassembled WGS sequence"/>
</dbReference>
<reference evidence="2" key="1">
    <citation type="journal article" date="2013" name="PLoS Genet.">
        <title>The genome of Spraguea lophii and the basis of host-microsporidian interactions.</title>
        <authorList>
            <person name="Campbell S.E."/>
            <person name="Williams T.A."/>
            <person name="Yousuf A."/>
            <person name="Soanes D.M."/>
            <person name="Paszkiewicz K.H."/>
            <person name="Williams B.A.P."/>
        </authorList>
    </citation>
    <scope>NUCLEOTIDE SEQUENCE [LARGE SCALE GENOMIC DNA]</scope>
    <source>
        <strain evidence="2">42_110</strain>
    </source>
</reference>
<evidence type="ECO:0000313" key="1">
    <source>
        <dbReference type="EMBL" id="EPR79010.1"/>
    </source>
</evidence>
<feature type="non-terminal residue" evidence="1">
    <location>
        <position position="1"/>
    </location>
</feature>
<keyword evidence="2" id="KW-1185">Reference proteome</keyword>
<dbReference type="VEuPathDB" id="MicrosporidiaDB:SLOPH_931"/>
<sequence length="293" mass="34072">LLKKINNKNLYFIYFIMIKSDIDSSREESDLFTENVKIKIRGYDKKEDIWKGMVNMNKDVNILYNNYIQSINVKIENIKFNGLELHFFPDPFRPNFFHILYYNKNKELEGVSYKGKIIPQNDMYISNIWFKVKLIINGNSCHTYLSVLILDKSGGSTPKIKYSNISRPGNNNTGKINLDKGNVSILLPKDIDFERLNQGFTANYNTMYRTFSFQNIEGYKCYIDKDYGLFNLFKGYKNVEISNIGENCCIYYYNGNEYHKVSSSKTDIKKDESNTTGSIIGIGILLIIISVLY</sequence>
<name>S7W814_SPRLO</name>